<feature type="compositionally biased region" description="Basic and acidic residues" evidence="1">
    <location>
        <begin position="211"/>
        <end position="321"/>
    </location>
</feature>
<proteinExistence type="predicted"/>
<protein>
    <submittedName>
        <fullName evidence="2">Uncharacterized protein</fullName>
    </submittedName>
</protein>
<evidence type="ECO:0000256" key="1">
    <source>
        <dbReference type="SAM" id="MobiDB-lite"/>
    </source>
</evidence>
<sequence>MSAGGKLNGTIGTSARTSRPNPDAARKWVAEETRAEAKEVFAQHMKETSNLDVLSRCKKLNELLSSDVLRGKGNSTAQIKEILGILQAGPKRPAFLDKPPVTATAGKRSSPSGTTPEKLAAPPPSRDIVYPDTLLSLLEDEEEPPPPSRAPPLAATLPQQHPDDMDDLIHLLNEPWSDAQELPVQLPLSSPLPRLPPQQEQQVSKAAQGAEQRRDKVKQANDEAQRQQKARQAQEEEERARKARKAAEEEAERLRQLKEAEEGERLRKQREKEEADRVRKRREAEEAERARKQQEEEEAERLRRQREAEEAERRRKAEIEEAERQRAAAAAAEALRLERLRHNATLCIQTQWRAFCARRLVAQVRRQREEERALAAAACVLQAAWRTRQAACEHRALLAAAGTMQCAVRAWLARRCMQRLCVEAFVRKRAACTIQRAFRAYRARGYTLGPLRVPTRPATSQGCIDGAALLAMQLRLRSAVDARLAPERTVPASGSDSARQHRTVLSHRERVRQVSASERHRRSGVSERAIMAASEHRDNDEALAIARQGLAVSLLPPPAPTLPRVPTGDGTAAPPSRNGSRPTSQGSGRPQAAAAAADVTSTAVLRPSSSQRRRSSSIGAPANPV</sequence>
<dbReference type="InterPro" id="IPR000048">
    <property type="entry name" value="IQ_motif_EF-hand-BS"/>
</dbReference>
<dbReference type="EMBL" id="BMAR01000001">
    <property type="protein sequence ID" value="GFR41238.1"/>
    <property type="molecule type" value="Genomic_DNA"/>
</dbReference>
<organism evidence="2 3">
    <name type="scientific">Astrephomene gubernaculifera</name>
    <dbReference type="NCBI Taxonomy" id="47775"/>
    <lineage>
        <taxon>Eukaryota</taxon>
        <taxon>Viridiplantae</taxon>
        <taxon>Chlorophyta</taxon>
        <taxon>core chlorophytes</taxon>
        <taxon>Chlorophyceae</taxon>
        <taxon>CS clade</taxon>
        <taxon>Chlamydomonadales</taxon>
        <taxon>Astrephomenaceae</taxon>
        <taxon>Astrephomene</taxon>
    </lineage>
</organism>
<feature type="compositionally biased region" description="Polar residues" evidence="1">
    <location>
        <begin position="577"/>
        <end position="588"/>
    </location>
</feature>
<feature type="compositionally biased region" description="Polar residues" evidence="1">
    <location>
        <begin position="10"/>
        <end position="20"/>
    </location>
</feature>
<dbReference type="AlphaFoldDB" id="A0AAD3HHV3"/>
<feature type="region of interest" description="Disordered" evidence="1">
    <location>
        <begin position="89"/>
        <end position="321"/>
    </location>
</feature>
<comment type="caution">
    <text evidence="2">The sequence shown here is derived from an EMBL/GenBank/DDBJ whole genome shotgun (WGS) entry which is preliminary data.</text>
</comment>
<dbReference type="Pfam" id="PF00612">
    <property type="entry name" value="IQ"/>
    <property type="match status" value="1"/>
</dbReference>
<dbReference type="PROSITE" id="PS50096">
    <property type="entry name" value="IQ"/>
    <property type="match status" value="1"/>
</dbReference>
<feature type="compositionally biased region" description="Low complexity" evidence="1">
    <location>
        <begin position="180"/>
        <end position="203"/>
    </location>
</feature>
<evidence type="ECO:0000313" key="3">
    <source>
        <dbReference type="Proteomes" id="UP001054857"/>
    </source>
</evidence>
<evidence type="ECO:0000313" key="2">
    <source>
        <dbReference type="EMBL" id="GFR41238.1"/>
    </source>
</evidence>
<feature type="region of interest" description="Disordered" evidence="1">
    <location>
        <begin position="487"/>
        <end position="526"/>
    </location>
</feature>
<feature type="region of interest" description="Disordered" evidence="1">
    <location>
        <begin position="1"/>
        <end position="30"/>
    </location>
</feature>
<gene>
    <name evidence="2" type="ORF">Agub_g1911</name>
</gene>
<dbReference type="SMART" id="SM00015">
    <property type="entry name" value="IQ"/>
    <property type="match status" value="4"/>
</dbReference>
<accession>A0AAD3HHV3</accession>
<name>A0AAD3HHV3_9CHLO</name>
<dbReference type="Gene3D" id="1.20.5.190">
    <property type="match status" value="1"/>
</dbReference>
<keyword evidence="3" id="KW-1185">Reference proteome</keyword>
<dbReference type="Proteomes" id="UP001054857">
    <property type="component" value="Unassembled WGS sequence"/>
</dbReference>
<reference evidence="2 3" key="1">
    <citation type="journal article" date="2021" name="Sci. Rep.">
        <title>Genome sequencing of the multicellular alga Astrephomene provides insights into convergent evolution of germ-soma differentiation.</title>
        <authorList>
            <person name="Yamashita S."/>
            <person name="Yamamoto K."/>
            <person name="Matsuzaki R."/>
            <person name="Suzuki S."/>
            <person name="Yamaguchi H."/>
            <person name="Hirooka S."/>
            <person name="Minakuchi Y."/>
            <person name="Miyagishima S."/>
            <person name="Kawachi M."/>
            <person name="Toyoda A."/>
            <person name="Nozaki H."/>
        </authorList>
    </citation>
    <scope>NUCLEOTIDE SEQUENCE [LARGE SCALE GENOMIC DNA]</scope>
    <source>
        <strain evidence="2 3">NIES-4017</strain>
    </source>
</reference>
<feature type="region of interest" description="Disordered" evidence="1">
    <location>
        <begin position="555"/>
        <end position="625"/>
    </location>
</feature>